<comment type="caution">
    <text evidence="2">The sequence shown here is derived from an EMBL/GenBank/DDBJ whole genome shotgun (WGS) entry which is preliminary data.</text>
</comment>
<protein>
    <submittedName>
        <fullName evidence="2">Gag/pol protein</fullName>
    </submittedName>
</protein>
<sequence length="111" mass="12867">MSLTKTLTVISDGNIEDPLTFKKTMEDVDKDEWINAMNLEMESMYFNSIWDLIDRHDGVKPVGCKWIYKRKRGEDGKVQTFRARLVAKGYTQVEGVDYEETFLPIAILKSI</sequence>
<proteinExistence type="predicted"/>
<dbReference type="Proteomes" id="UP000321947">
    <property type="component" value="Unassembled WGS sequence"/>
</dbReference>
<accession>A0A5D3DZB5</accession>
<dbReference type="EMBL" id="SSTD01001985">
    <property type="protein sequence ID" value="TYK28861.1"/>
    <property type="molecule type" value="Genomic_DNA"/>
</dbReference>
<reference evidence="2 3" key="1">
    <citation type="submission" date="2019-08" db="EMBL/GenBank/DDBJ databases">
        <title>Draft genome sequences of two oriental melons (Cucumis melo L. var makuwa).</title>
        <authorList>
            <person name="Kwon S.-Y."/>
        </authorList>
    </citation>
    <scope>NUCLEOTIDE SEQUENCE [LARGE SCALE GENOMIC DNA]</scope>
    <source>
        <strain evidence="3">cv. Chang Bougi</strain>
        <tissue evidence="2">Leaf</tissue>
    </source>
</reference>
<dbReference type="Pfam" id="PF07727">
    <property type="entry name" value="RVT_2"/>
    <property type="match status" value="1"/>
</dbReference>
<dbReference type="AlphaFoldDB" id="A0A5D3DZB5"/>
<feature type="domain" description="Reverse transcriptase Ty1/copia-type" evidence="1">
    <location>
        <begin position="47"/>
        <end position="111"/>
    </location>
</feature>
<name>A0A5D3DZB5_CUCMM</name>
<evidence type="ECO:0000259" key="1">
    <source>
        <dbReference type="Pfam" id="PF07727"/>
    </source>
</evidence>
<evidence type="ECO:0000313" key="2">
    <source>
        <dbReference type="EMBL" id="TYK28861.1"/>
    </source>
</evidence>
<dbReference type="InterPro" id="IPR013103">
    <property type="entry name" value="RVT_2"/>
</dbReference>
<organism evidence="2 3">
    <name type="scientific">Cucumis melo var. makuwa</name>
    <name type="common">Oriental melon</name>
    <dbReference type="NCBI Taxonomy" id="1194695"/>
    <lineage>
        <taxon>Eukaryota</taxon>
        <taxon>Viridiplantae</taxon>
        <taxon>Streptophyta</taxon>
        <taxon>Embryophyta</taxon>
        <taxon>Tracheophyta</taxon>
        <taxon>Spermatophyta</taxon>
        <taxon>Magnoliopsida</taxon>
        <taxon>eudicotyledons</taxon>
        <taxon>Gunneridae</taxon>
        <taxon>Pentapetalae</taxon>
        <taxon>rosids</taxon>
        <taxon>fabids</taxon>
        <taxon>Cucurbitales</taxon>
        <taxon>Cucurbitaceae</taxon>
        <taxon>Benincaseae</taxon>
        <taxon>Cucumis</taxon>
    </lineage>
</organism>
<evidence type="ECO:0000313" key="3">
    <source>
        <dbReference type="Proteomes" id="UP000321947"/>
    </source>
</evidence>
<gene>
    <name evidence="2" type="ORF">E5676_scaffold15860G00020</name>
</gene>